<reference evidence="1 2" key="1">
    <citation type="submission" date="2020-01" db="EMBL/GenBank/DDBJ databases">
        <title>Genomes assembled from Gulf of Kutch pelagic sediment metagenomes.</title>
        <authorList>
            <person name="Chandrashekar M."/>
            <person name="Mahajan M.S."/>
            <person name="Dave K.J."/>
            <person name="Vatsa P."/>
            <person name="Nathani N.M."/>
        </authorList>
    </citation>
    <scope>NUCLEOTIDE SEQUENCE [LARGE SCALE GENOMIC DNA]</scope>
    <source>
        <strain evidence="1">KS3-K002</strain>
    </source>
</reference>
<accession>A0AAE5CBD7</accession>
<dbReference type="EMBL" id="JAACAK010000041">
    <property type="protein sequence ID" value="NIR74448.1"/>
    <property type="molecule type" value="Genomic_DNA"/>
</dbReference>
<dbReference type="Proteomes" id="UP000702544">
    <property type="component" value="Unassembled WGS sequence"/>
</dbReference>
<evidence type="ECO:0000313" key="1">
    <source>
        <dbReference type="EMBL" id="NIR74448.1"/>
    </source>
</evidence>
<proteinExistence type="predicted"/>
<organism evidence="1 2">
    <name type="scientific">Candidatus Kutchimonas denitrificans</name>
    <dbReference type="NCBI Taxonomy" id="3056748"/>
    <lineage>
        <taxon>Bacteria</taxon>
        <taxon>Pseudomonadati</taxon>
        <taxon>Gemmatimonadota</taxon>
        <taxon>Gemmatimonadia</taxon>
        <taxon>Candidatus Palauibacterales</taxon>
        <taxon>Candidatus Palauibacteraceae</taxon>
        <taxon>Candidatus Kutchimonas</taxon>
    </lineage>
</organism>
<evidence type="ECO:0000313" key="2">
    <source>
        <dbReference type="Proteomes" id="UP000702544"/>
    </source>
</evidence>
<protein>
    <submittedName>
        <fullName evidence="1">Uncharacterized protein</fullName>
    </submittedName>
</protein>
<comment type="caution">
    <text evidence="1">The sequence shown here is derived from an EMBL/GenBank/DDBJ whole genome shotgun (WGS) entry which is preliminary data.</text>
</comment>
<gene>
    <name evidence="1" type="ORF">GWO12_04970</name>
</gene>
<dbReference type="AlphaFoldDB" id="A0AAE5CBD7"/>
<name>A0AAE5CBD7_9BACT</name>
<sequence>MRHEPAGGSVLYITHAFSADFLHLCRGHRNVGAVMFVYGDAVNDAEVGQQTARLLIEDPGWLAVGAITGLDERMTRNSQGTIEPTAALSAQFSVRTQTTLKIRS</sequence>